<protein>
    <submittedName>
        <fullName evidence="3">PAP2 superfamily protein</fullName>
    </submittedName>
</protein>
<keyword evidence="1" id="KW-1133">Transmembrane helix</keyword>
<dbReference type="Gene3D" id="1.20.144.10">
    <property type="entry name" value="Phosphatidic acid phosphatase type 2/haloperoxidase"/>
    <property type="match status" value="1"/>
</dbReference>
<dbReference type="KEGG" id="kse:Ksed_01480"/>
<dbReference type="Proteomes" id="UP000006666">
    <property type="component" value="Chromosome"/>
</dbReference>
<evidence type="ECO:0000313" key="3">
    <source>
        <dbReference type="EMBL" id="ACV05237.1"/>
    </source>
</evidence>
<organism evidence="3 4">
    <name type="scientific">Kytococcus sedentarius (strain ATCC 14392 / DSM 20547 / JCM 11482 / CCUG 33030 / NBRC 15357 / NCTC 11040 / CCM 314 / 541)</name>
    <name type="common">Micrococcus sedentarius</name>
    <dbReference type="NCBI Taxonomy" id="478801"/>
    <lineage>
        <taxon>Bacteria</taxon>
        <taxon>Bacillati</taxon>
        <taxon>Actinomycetota</taxon>
        <taxon>Actinomycetes</taxon>
        <taxon>Micrococcales</taxon>
        <taxon>Kytococcaceae</taxon>
        <taxon>Kytococcus</taxon>
    </lineage>
</organism>
<keyword evidence="1" id="KW-0812">Transmembrane</keyword>
<feature type="transmembrane region" description="Helical" evidence="1">
    <location>
        <begin position="130"/>
        <end position="151"/>
    </location>
</feature>
<dbReference type="InterPro" id="IPR036938">
    <property type="entry name" value="PAP2/HPO_sf"/>
</dbReference>
<evidence type="ECO:0000256" key="1">
    <source>
        <dbReference type="SAM" id="Phobius"/>
    </source>
</evidence>
<accession>C7NJ12</accession>
<evidence type="ECO:0000259" key="2">
    <source>
        <dbReference type="SMART" id="SM00014"/>
    </source>
</evidence>
<evidence type="ECO:0000313" key="4">
    <source>
        <dbReference type="Proteomes" id="UP000006666"/>
    </source>
</evidence>
<feature type="domain" description="Phosphatidic acid phosphatase type 2/haloperoxidase" evidence="2">
    <location>
        <begin position="84"/>
        <end position="206"/>
    </location>
</feature>
<gene>
    <name evidence="3" type="ordered locus">Ksed_01480</name>
</gene>
<dbReference type="InterPro" id="IPR000326">
    <property type="entry name" value="PAP2/HPO"/>
</dbReference>
<dbReference type="EMBL" id="CP001686">
    <property type="protein sequence ID" value="ACV05237.1"/>
    <property type="molecule type" value="Genomic_DNA"/>
</dbReference>
<name>C7NJ12_KYTSD</name>
<dbReference type="eggNOG" id="COG0671">
    <property type="taxonomic scope" value="Bacteria"/>
</dbReference>
<dbReference type="AlphaFoldDB" id="C7NJ12"/>
<feature type="transmembrane region" description="Helical" evidence="1">
    <location>
        <begin position="163"/>
        <end position="185"/>
    </location>
</feature>
<proteinExistence type="predicted"/>
<feature type="transmembrane region" description="Helical" evidence="1">
    <location>
        <begin position="191"/>
        <end position="212"/>
    </location>
</feature>
<keyword evidence="1" id="KW-0472">Membrane</keyword>
<dbReference type="SMART" id="SM00014">
    <property type="entry name" value="acidPPc"/>
    <property type="match status" value="1"/>
</dbReference>
<reference evidence="3 4" key="1">
    <citation type="journal article" date="2009" name="Stand. Genomic Sci.">
        <title>Complete genome sequence of Kytococcus sedentarius type strain (541).</title>
        <authorList>
            <person name="Sims D."/>
            <person name="Brettin T."/>
            <person name="Detter J.C."/>
            <person name="Han C."/>
            <person name="Lapidus A."/>
            <person name="Copeland A."/>
            <person name="Glavina Del Rio T."/>
            <person name="Nolan M."/>
            <person name="Chen F."/>
            <person name="Lucas S."/>
            <person name="Tice H."/>
            <person name="Cheng J.F."/>
            <person name="Bruce D."/>
            <person name="Goodwin L."/>
            <person name="Pitluck S."/>
            <person name="Ovchinnikova G."/>
            <person name="Pati A."/>
            <person name="Ivanova N."/>
            <person name="Mavrommatis K."/>
            <person name="Chen A."/>
            <person name="Palaniappan K."/>
            <person name="D'haeseleer P."/>
            <person name="Chain P."/>
            <person name="Bristow J."/>
            <person name="Eisen J.A."/>
            <person name="Markowitz V."/>
            <person name="Hugenholtz P."/>
            <person name="Schneider S."/>
            <person name="Goker M."/>
            <person name="Pukall R."/>
            <person name="Kyrpides N.C."/>
            <person name="Klenk H.P."/>
        </authorList>
    </citation>
    <scope>NUCLEOTIDE SEQUENCE [LARGE SCALE GENOMIC DNA]</scope>
    <source>
        <strain evidence="4">ATCC 14392 / DSM 20547 / JCM 11482 / CCUG 33030 / NBRC 15357 / NCTC 11040 / CCM 314 / 541</strain>
    </source>
</reference>
<feature type="transmembrane region" description="Helical" evidence="1">
    <location>
        <begin position="57"/>
        <end position="76"/>
    </location>
</feature>
<dbReference type="STRING" id="478801.Ksed_01480"/>
<feature type="transmembrane region" description="Helical" evidence="1">
    <location>
        <begin position="88"/>
        <end position="110"/>
    </location>
</feature>
<dbReference type="SUPFAM" id="SSF48317">
    <property type="entry name" value="Acid phosphatase/Vanadium-dependent haloperoxidase"/>
    <property type="match status" value="1"/>
</dbReference>
<sequence length="244" mass="26181">MSFLRRALGLPVLAAAFVVLTALALGPLQPLDRALQGSWSDERTPYATDLFMVLDNVAGQAVALPVLALTALWLAVRGRTWSPVRLVVLVEAAFFGGVGLLKVLLARGSTGMGDPRFFVGQLEGTSWEGIAYPSGHAAEAVLLYGAVVHLLCTHLQPGRATRIVLHLGWVGVMLLATGVSFWLGFHWTTDLVAGLLVGGMLLHLVLVAHRWWDDRAPRVLLPAQLDGRDEELTAGSDRTPAARA</sequence>
<dbReference type="HOGENOM" id="CLU_078789_0_0_11"/>
<keyword evidence="4" id="KW-1185">Reference proteome</keyword>
<dbReference type="Pfam" id="PF01569">
    <property type="entry name" value="PAP2"/>
    <property type="match status" value="1"/>
</dbReference>
<dbReference type="RefSeq" id="WP_012801656.1">
    <property type="nucleotide sequence ID" value="NC_013169.1"/>
</dbReference>